<dbReference type="RefSeq" id="WP_009145299.1">
    <property type="nucleotide sequence ID" value="NZ_GL830879.1"/>
</dbReference>
<dbReference type="AlphaFoldDB" id="E8LDK1"/>
<comment type="caution">
    <text evidence="6">The sequence shown here is derived from an EMBL/GenBank/DDBJ whole genome shotgun (WGS) entry which is preliminary data.</text>
</comment>
<dbReference type="GO" id="GO:0003723">
    <property type="term" value="F:RNA binding"/>
    <property type="evidence" value="ECO:0007669"/>
    <property type="project" value="UniProtKB-KW"/>
</dbReference>
<dbReference type="OrthoDB" id="9792564at2"/>
<reference evidence="6 7" key="1">
    <citation type="submission" date="2011-01" db="EMBL/GenBank/DDBJ databases">
        <authorList>
            <person name="Weinstock G."/>
            <person name="Sodergren E."/>
            <person name="Clifton S."/>
            <person name="Fulton L."/>
            <person name="Fulton B."/>
            <person name="Courtney L."/>
            <person name="Fronick C."/>
            <person name="Harrison M."/>
            <person name="Strong C."/>
            <person name="Farmer C."/>
            <person name="Delahaunty K."/>
            <person name="Markovic C."/>
            <person name="Hall O."/>
            <person name="Minx P."/>
            <person name="Tomlinson C."/>
            <person name="Mitreva M."/>
            <person name="Hou S."/>
            <person name="Chen J."/>
            <person name="Wollam A."/>
            <person name="Pepin K.H."/>
            <person name="Johnson M."/>
            <person name="Bhonagiri V."/>
            <person name="Zhang X."/>
            <person name="Suruliraj S."/>
            <person name="Warren W."/>
            <person name="Chinwalla A."/>
            <person name="Mardis E.R."/>
            <person name="Wilson R.K."/>
        </authorList>
    </citation>
    <scope>NUCLEOTIDE SEQUENCE [LARGE SCALE GENOMIC DNA]</scope>
    <source>
        <strain evidence="6 7">YIT 12067</strain>
    </source>
</reference>
<dbReference type="EMBL" id="AEVN01000038">
    <property type="protein sequence ID" value="EFY05040.1"/>
    <property type="molecule type" value="Genomic_DNA"/>
</dbReference>
<dbReference type="NCBIfam" id="TIGR01903">
    <property type="entry name" value="cas5_csm4"/>
    <property type="match status" value="1"/>
</dbReference>
<dbReference type="GO" id="GO:0051607">
    <property type="term" value="P:defense response to virus"/>
    <property type="evidence" value="ECO:0007669"/>
    <property type="project" value="UniProtKB-KW"/>
</dbReference>
<keyword evidence="4" id="KW-0051">Antiviral defense</keyword>
<accession>E8LDK1</accession>
<evidence type="ECO:0000256" key="1">
    <source>
        <dbReference type="ARBA" id="ARBA00005772"/>
    </source>
</evidence>
<comment type="similarity">
    <text evidence="1">Belongs to the CRISPR-associated Csm4 family.</text>
</comment>
<evidence type="ECO:0000256" key="4">
    <source>
        <dbReference type="ARBA" id="ARBA00023118"/>
    </source>
</evidence>
<evidence type="ECO:0000256" key="2">
    <source>
        <dbReference type="ARBA" id="ARBA00016109"/>
    </source>
</evidence>
<evidence type="ECO:0000313" key="7">
    <source>
        <dbReference type="Proteomes" id="UP000004923"/>
    </source>
</evidence>
<feature type="domain" description="Csm4 C-terminal" evidence="5">
    <location>
        <begin position="245"/>
        <end position="334"/>
    </location>
</feature>
<name>E8LDK1_9FIRM</name>
<evidence type="ECO:0000313" key="6">
    <source>
        <dbReference type="EMBL" id="EFY05040.1"/>
    </source>
</evidence>
<keyword evidence="3" id="KW-0694">RNA-binding</keyword>
<dbReference type="Pfam" id="PF17953">
    <property type="entry name" value="Csm4_C"/>
    <property type="match status" value="1"/>
</dbReference>
<sequence>MMMYYIFTLKFLTPVHFGDTANGGSLDKFSLQCSADTLFAALCNEAANKGSDAVETLVKKTAEGKIVFSSLFPYCRTVDDDLYFYLPKPLLKLEQDEQQSAKSFEEIKQLATKLKKQKKSTYIRASQINSLLESGSSDRQFAVPEFAAPLVAGRVALREEKPLPYYVGSYVFSEHSGLYFILGVEHEEEFTLIKELLLSLGYSGIGGKRSSGYGKFELADDELELFDDGGVYDDDTAIALMLYNEKSKYQMCLAPVCPKADELAVVKQGRYKLIKRGGFITSSAAKDNIKRNSIYMLQEGSCFPERLCGQMLQQTVDGLAHDVYRDGIGMFVGLKNE</sequence>
<dbReference type="HOGENOM" id="CLU_062371_1_0_9"/>
<dbReference type="Proteomes" id="UP000004923">
    <property type="component" value="Unassembled WGS sequence"/>
</dbReference>
<keyword evidence="7" id="KW-1185">Reference proteome</keyword>
<evidence type="ECO:0000256" key="3">
    <source>
        <dbReference type="ARBA" id="ARBA00022884"/>
    </source>
</evidence>
<dbReference type="InterPro" id="IPR005510">
    <property type="entry name" value="Csm4"/>
</dbReference>
<dbReference type="eggNOG" id="COG1567">
    <property type="taxonomic scope" value="Bacteria"/>
</dbReference>
<proteinExistence type="inferred from homology"/>
<protein>
    <recommendedName>
        <fullName evidence="2">CRISPR system Cms protein Csm4</fullName>
    </recommendedName>
</protein>
<evidence type="ECO:0000259" key="5">
    <source>
        <dbReference type="Pfam" id="PF17953"/>
    </source>
</evidence>
<gene>
    <name evidence="6" type="primary">csm4</name>
    <name evidence="6" type="ORF">HMPREF9443_00928</name>
</gene>
<organism evidence="6 7">
    <name type="scientific">Phascolarctobacterium succinatutens YIT 12067</name>
    <dbReference type="NCBI Taxonomy" id="626939"/>
    <lineage>
        <taxon>Bacteria</taxon>
        <taxon>Bacillati</taxon>
        <taxon>Bacillota</taxon>
        <taxon>Negativicutes</taxon>
        <taxon>Acidaminococcales</taxon>
        <taxon>Acidaminococcaceae</taxon>
        <taxon>Phascolarctobacterium</taxon>
    </lineage>
</organism>
<dbReference type="InterPro" id="IPR040932">
    <property type="entry name" value="Csm4_C"/>
</dbReference>